<evidence type="ECO:0000256" key="1">
    <source>
        <dbReference type="SAM" id="MobiDB-lite"/>
    </source>
</evidence>
<evidence type="ECO:0000313" key="4">
    <source>
        <dbReference type="Proteomes" id="UP000277212"/>
    </source>
</evidence>
<evidence type="ECO:0000313" key="3">
    <source>
        <dbReference type="EMBL" id="RMJ12489.1"/>
    </source>
</evidence>
<dbReference type="InterPro" id="IPR055481">
    <property type="entry name" value="DUF7053"/>
</dbReference>
<accession>A0A3M2S4U0</accession>
<sequence length="968" mass="109490">MASPSTEFPTGRLYPRHPVRPPPPPPPPPRVQAAYKPRHQCRKRTKTFICIQCNNFSFCNTCWSRWVLHADGATSWGGRPHEKSDPQVVTRLREILEPSASDVELDRSLELDDDTTCFGVVRDPSRQQIFQDYGRFAALMSESQSEEVENRFPQLVPFISQTGAGKSTLIKILIERAQAESRVRFLSPVTSSSNDRIATTGDVHLYAEPLSFSSPTPMLFADCEGLNGGERVPRGLKHRTFSREDSGIKPGSRPKSRYSSQRNILWASTPATMKREFSVTQLYPRLLYTFSDVVVFVLRNPKYELFSLCCTPSTGFTAILSINNTPRGVEGFQLPYRAFESTLLEQILSWGAASIDKSVNQPTLPHAIIVPNATEDVDDGEWDINTATRLLMDDIRSAIRQVPQVEEYARFWRENGRTISSTHDLLKCYYASVSVVRVPSRGRYMLMDEQVQKLFELIQRKCEESLLNKKRLRMLATAEKLQIYLQAAFDHFAQNLTVPFDFIKEALKHNPVPRDLGGNILKLALFMQSSSPDQDHYEATHVLTTMSPILASCFHLDSVRQNLLGTTDRLLGDAYVEFCEYAIKVFSDLYLPCEFKNSRGKCCNGRLGHSPKGHQNQSGRTFAPENYQSSFQPQQFLQEWLVLIRMHLQEIEAGFDDQSHRYSHLSNATIASEMHLQEINRFYQNIGGARNFLTAPPRTPVSNGIRRDFSRRRRCGNSGGGYWKGDLDGQALNPFNDLRLSPTASRIADLKKGSDMFDTSWSETEEQTNCTPKASNAMRSRDKTFVTIPFPSDVPPHVVLEYIQTYEPVLQHNPGVVSYDPVDIDPAQFATDPWLDLCEFDPSLRLFQAHEVIWLAPGIQKNLSWLILFQRVPDGIVCRCKAGVGVVSWTEWSVRPRQREESSPSTPSTATPTSQDADDGWELQGIVTVEANRLILPSCMWIAKWLQAQIGQSMVNEACVKHVTAVKS</sequence>
<feature type="compositionally biased region" description="Low complexity" evidence="1">
    <location>
        <begin position="903"/>
        <end position="914"/>
    </location>
</feature>
<dbReference type="EMBL" id="NKUJ01000134">
    <property type="protein sequence ID" value="RMJ12489.1"/>
    <property type="molecule type" value="Genomic_DNA"/>
</dbReference>
<organism evidence="3 4">
    <name type="scientific">Fusarium kuroshium</name>
    <dbReference type="NCBI Taxonomy" id="2010991"/>
    <lineage>
        <taxon>Eukaryota</taxon>
        <taxon>Fungi</taxon>
        <taxon>Dikarya</taxon>
        <taxon>Ascomycota</taxon>
        <taxon>Pezizomycotina</taxon>
        <taxon>Sordariomycetes</taxon>
        <taxon>Hypocreomycetidae</taxon>
        <taxon>Hypocreales</taxon>
        <taxon>Nectriaceae</taxon>
        <taxon>Fusarium</taxon>
        <taxon>Fusarium solani species complex</taxon>
    </lineage>
</organism>
<proteinExistence type="predicted"/>
<gene>
    <name evidence="3" type="ORF">CDV36_007839</name>
</gene>
<feature type="compositionally biased region" description="Pro residues" evidence="1">
    <location>
        <begin position="20"/>
        <end position="30"/>
    </location>
</feature>
<reference evidence="3 4" key="1">
    <citation type="submission" date="2017-06" db="EMBL/GenBank/DDBJ databases">
        <title>Comparative genomic analysis of Ambrosia Fusariam Clade fungi.</title>
        <authorList>
            <person name="Stajich J.E."/>
            <person name="Carrillo J."/>
            <person name="Kijimoto T."/>
            <person name="Eskalen A."/>
            <person name="O'Donnell K."/>
            <person name="Kasson M."/>
        </authorList>
    </citation>
    <scope>NUCLEOTIDE SEQUENCE [LARGE SCALE GENOMIC DNA]</scope>
    <source>
        <strain evidence="3">UCR3666</strain>
    </source>
</reference>
<comment type="caution">
    <text evidence="3">The sequence shown here is derived from an EMBL/GenBank/DDBJ whole genome shotgun (WGS) entry which is preliminary data.</text>
</comment>
<feature type="domain" description="DUF7053" evidence="2">
    <location>
        <begin position="781"/>
        <end position="937"/>
    </location>
</feature>
<keyword evidence="4" id="KW-1185">Reference proteome</keyword>
<name>A0A3M2S4U0_9HYPO</name>
<feature type="region of interest" description="Disordered" evidence="1">
    <location>
        <begin position="1"/>
        <end position="33"/>
    </location>
</feature>
<dbReference type="Pfam" id="PF23155">
    <property type="entry name" value="DUF7053"/>
    <property type="match status" value="1"/>
</dbReference>
<evidence type="ECO:0000259" key="2">
    <source>
        <dbReference type="Pfam" id="PF23155"/>
    </source>
</evidence>
<dbReference type="Proteomes" id="UP000277212">
    <property type="component" value="Unassembled WGS sequence"/>
</dbReference>
<feature type="region of interest" description="Disordered" evidence="1">
    <location>
        <begin position="897"/>
        <end position="918"/>
    </location>
</feature>
<dbReference type="OrthoDB" id="4276610at2759"/>
<dbReference type="STRING" id="2010991.A0A3M2S4U0"/>
<dbReference type="AlphaFoldDB" id="A0A3M2S4U0"/>
<protein>
    <recommendedName>
        <fullName evidence="2">DUF7053 domain-containing protein</fullName>
    </recommendedName>
</protein>